<organism evidence="1 2">
    <name type="scientific">Rubus argutus</name>
    <name type="common">Southern blackberry</name>
    <dbReference type="NCBI Taxonomy" id="59490"/>
    <lineage>
        <taxon>Eukaryota</taxon>
        <taxon>Viridiplantae</taxon>
        <taxon>Streptophyta</taxon>
        <taxon>Embryophyta</taxon>
        <taxon>Tracheophyta</taxon>
        <taxon>Spermatophyta</taxon>
        <taxon>Magnoliopsida</taxon>
        <taxon>eudicotyledons</taxon>
        <taxon>Gunneridae</taxon>
        <taxon>Pentapetalae</taxon>
        <taxon>rosids</taxon>
        <taxon>fabids</taxon>
        <taxon>Rosales</taxon>
        <taxon>Rosaceae</taxon>
        <taxon>Rosoideae</taxon>
        <taxon>Rosoideae incertae sedis</taxon>
        <taxon>Rubus</taxon>
    </lineage>
</organism>
<name>A0AAW1Y3Y4_RUBAR</name>
<reference evidence="1 2" key="1">
    <citation type="journal article" date="2023" name="G3 (Bethesda)">
        <title>A chromosome-length genome assembly and annotation of blackberry (Rubus argutus, cv. 'Hillquist').</title>
        <authorList>
            <person name="Bruna T."/>
            <person name="Aryal R."/>
            <person name="Dudchenko O."/>
            <person name="Sargent D.J."/>
            <person name="Mead D."/>
            <person name="Buti M."/>
            <person name="Cavallini A."/>
            <person name="Hytonen T."/>
            <person name="Andres J."/>
            <person name="Pham M."/>
            <person name="Weisz D."/>
            <person name="Mascagni F."/>
            <person name="Usai G."/>
            <person name="Natali L."/>
            <person name="Bassil N."/>
            <person name="Fernandez G.E."/>
            <person name="Lomsadze A."/>
            <person name="Armour M."/>
            <person name="Olukolu B."/>
            <person name="Poorten T."/>
            <person name="Britton C."/>
            <person name="Davik J."/>
            <person name="Ashrafi H."/>
            <person name="Aiden E.L."/>
            <person name="Borodovsky M."/>
            <person name="Worthington M."/>
        </authorList>
    </citation>
    <scope>NUCLEOTIDE SEQUENCE [LARGE SCALE GENOMIC DNA]</scope>
    <source>
        <strain evidence="1">PI 553951</strain>
    </source>
</reference>
<sequence>MAAITQAHNHHSQQTTIKSSTVSFVAHHQSQPLLTNSAASQSAAGVVSTSRAHAHIPSPQLNSSTFCIRAHLYHNHPITSSADHNSTMVVALFNTIVLLCNSIVSHGQQFKHNGPRLAAIHNSHNHGNFSQCRHCSLGSTGSFTKQSSVVSFAITSPSPSKQHLQSNQLWQLKISRRA</sequence>
<gene>
    <name evidence="1" type="ORF">M0R45_009230</name>
</gene>
<proteinExistence type="predicted"/>
<dbReference type="EMBL" id="JBEDUW010000002">
    <property type="protein sequence ID" value="KAK9943627.1"/>
    <property type="molecule type" value="Genomic_DNA"/>
</dbReference>
<accession>A0AAW1Y3Y4</accession>
<evidence type="ECO:0000313" key="2">
    <source>
        <dbReference type="Proteomes" id="UP001457282"/>
    </source>
</evidence>
<dbReference type="AlphaFoldDB" id="A0AAW1Y3Y4"/>
<protein>
    <submittedName>
        <fullName evidence="1">Uncharacterized protein</fullName>
    </submittedName>
</protein>
<keyword evidence="2" id="KW-1185">Reference proteome</keyword>
<dbReference type="Proteomes" id="UP001457282">
    <property type="component" value="Unassembled WGS sequence"/>
</dbReference>
<comment type="caution">
    <text evidence="1">The sequence shown here is derived from an EMBL/GenBank/DDBJ whole genome shotgun (WGS) entry which is preliminary data.</text>
</comment>
<evidence type="ECO:0000313" key="1">
    <source>
        <dbReference type="EMBL" id="KAK9943627.1"/>
    </source>
</evidence>